<evidence type="ECO:0008006" key="3">
    <source>
        <dbReference type="Google" id="ProtNLM"/>
    </source>
</evidence>
<dbReference type="RefSeq" id="WP_149752832.1">
    <property type="nucleotide sequence ID" value="NZ_LWSK01000103.1"/>
</dbReference>
<name>A0A5B1CM83_9BACT</name>
<gene>
    <name evidence="1" type="ORF">LF1_32000</name>
</gene>
<dbReference type="AlphaFoldDB" id="A0A5B1CM83"/>
<proteinExistence type="predicted"/>
<keyword evidence="2" id="KW-1185">Reference proteome</keyword>
<reference evidence="1 2" key="1">
    <citation type="submission" date="2019-08" db="EMBL/GenBank/DDBJ databases">
        <title>Deep-cultivation of Planctomycetes and their phenomic and genomic characterization uncovers novel biology.</title>
        <authorList>
            <person name="Wiegand S."/>
            <person name="Jogler M."/>
            <person name="Boedeker C."/>
            <person name="Pinto D."/>
            <person name="Vollmers J."/>
            <person name="Rivas-Marin E."/>
            <person name="Kohn T."/>
            <person name="Peeters S.H."/>
            <person name="Heuer A."/>
            <person name="Rast P."/>
            <person name="Oberbeckmann S."/>
            <person name="Bunk B."/>
            <person name="Jeske O."/>
            <person name="Meyerdierks A."/>
            <person name="Storesund J.E."/>
            <person name="Kallscheuer N."/>
            <person name="Luecker S."/>
            <person name="Lage O.M."/>
            <person name="Pohl T."/>
            <person name="Merkel B.J."/>
            <person name="Hornburger P."/>
            <person name="Mueller R.-W."/>
            <person name="Bruemmer F."/>
            <person name="Labrenz M."/>
            <person name="Spormann A.M."/>
            <person name="Op Den Camp H."/>
            <person name="Overmann J."/>
            <person name="Amann R."/>
            <person name="Jetten M.S.M."/>
            <person name="Mascher T."/>
            <person name="Medema M.H."/>
            <person name="Devos D.P."/>
            <person name="Kaster A.-K."/>
            <person name="Ovreas L."/>
            <person name="Rohde M."/>
            <person name="Galperin M.Y."/>
            <person name="Jogler C."/>
        </authorList>
    </citation>
    <scope>NUCLEOTIDE SEQUENCE [LARGE SCALE GENOMIC DNA]</scope>
    <source>
        <strain evidence="1 2">LF1</strain>
    </source>
</reference>
<accession>A0A5B1CM83</accession>
<sequence>MAVNKNIDDQQYKQTVASVFPTKFVPGSIVDQLLIRGREEGRIEGLEKGMEEGIGKGKLAGSIQTLQALLDDSISTDAELMGTETTALQTQVTQLKQRLRDRQA</sequence>
<evidence type="ECO:0000313" key="1">
    <source>
        <dbReference type="EMBL" id="KAA1260660.1"/>
    </source>
</evidence>
<organism evidence="1 2">
    <name type="scientific">Rubripirellula obstinata</name>
    <dbReference type="NCBI Taxonomy" id="406547"/>
    <lineage>
        <taxon>Bacteria</taxon>
        <taxon>Pseudomonadati</taxon>
        <taxon>Planctomycetota</taxon>
        <taxon>Planctomycetia</taxon>
        <taxon>Pirellulales</taxon>
        <taxon>Pirellulaceae</taxon>
        <taxon>Rubripirellula</taxon>
    </lineage>
</organism>
<dbReference type="Proteomes" id="UP000322699">
    <property type="component" value="Unassembled WGS sequence"/>
</dbReference>
<evidence type="ECO:0000313" key="2">
    <source>
        <dbReference type="Proteomes" id="UP000322699"/>
    </source>
</evidence>
<comment type="caution">
    <text evidence="1">The sequence shown here is derived from an EMBL/GenBank/DDBJ whole genome shotgun (WGS) entry which is preliminary data.</text>
</comment>
<protein>
    <recommendedName>
        <fullName evidence="3">Flagellar assembly protein H</fullName>
    </recommendedName>
</protein>
<dbReference type="EMBL" id="VRLW01000001">
    <property type="protein sequence ID" value="KAA1260660.1"/>
    <property type="molecule type" value="Genomic_DNA"/>
</dbReference>